<comment type="caution">
    <text evidence="1">The sequence shown here is derived from an EMBL/GenBank/DDBJ whole genome shotgun (WGS) entry which is preliminary data.</text>
</comment>
<reference evidence="1 2" key="1">
    <citation type="submission" date="2018-03" db="EMBL/GenBank/DDBJ databases">
        <title>Rhodobacter veldkampii.</title>
        <authorList>
            <person name="Meyer T.E."/>
            <person name="Miller S."/>
            <person name="Lodha T."/>
            <person name="Gandham S."/>
            <person name="Chintalapati S."/>
            <person name="Chintalapati V.R."/>
        </authorList>
    </citation>
    <scope>NUCLEOTIDE SEQUENCE [LARGE SCALE GENOMIC DNA]</scope>
    <source>
        <strain evidence="1 2">DSM 11550</strain>
    </source>
</reference>
<organism evidence="1 2">
    <name type="scientific">Phaeovulum veldkampii DSM 11550</name>
    <dbReference type="NCBI Taxonomy" id="1185920"/>
    <lineage>
        <taxon>Bacteria</taxon>
        <taxon>Pseudomonadati</taxon>
        <taxon>Pseudomonadota</taxon>
        <taxon>Alphaproteobacteria</taxon>
        <taxon>Rhodobacterales</taxon>
        <taxon>Paracoccaceae</taxon>
        <taxon>Phaeovulum</taxon>
    </lineage>
</organism>
<evidence type="ECO:0000313" key="1">
    <source>
        <dbReference type="EMBL" id="PTE17227.1"/>
    </source>
</evidence>
<proteinExistence type="predicted"/>
<keyword evidence="2" id="KW-1185">Reference proteome</keyword>
<dbReference type="Proteomes" id="UP000241899">
    <property type="component" value="Unassembled WGS sequence"/>
</dbReference>
<evidence type="ECO:0000313" key="2">
    <source>
        <dbReference type="Proteomes" id="UP000241899"/>
    </source>
</evidence>
<protein>
    <submittedName>
        <fullName evidence="1">Uncharacterized protein</fullName>
    </submittedName>
</protein>
<name>A0A2T4JHH4_9RHOB</name>
<accession>A0A2T4JHH4</accession>
<dbReference type="AlphaFoldDB" id="A0A2T4JHH4"/>
<dbReference type="EMBL" id="PZKF01000021">
    <property type="protein sequence ID" value="PTE17227.1"/>
    <property type="molecule type" value="Genomic_DNA"/>
</dbReference>
<gene>
    <name evidence="1" type="ORF">C5F46_10070</name>
</gene>
<dbReference type="RefSeq" id="WP_107325225.1">
    <property type="nucleotide sequence ID" value="NZ_NHSP01000032.1"/>
</dbReference>
<sequence length="83" mass="9257">MTSIWTDAVLLRALHLTETKGLTRRQAAEIILAETSQRVTENALIGQLYRLNRETDASETATAAQRPNLDALGRRTLTKTVSY</sequence>